<dbReference type="InterPro" id="IPR012677">
    <property type="entry name" value="Nucleotide-bd_a/b_plait_sf"/>
</dbReference>
<evidence type="ECO:0000313" key="2">
    <source>
        <dbReference type="EMBL" id="AUN97707.1"/>
    </source>
</evidence>
<dbReference type="RefSeq" id="WP_102243000.1">
    <property type="nucleotide sequence ID" value="NZ_CP025704.1"/>
</dbReference>
<dbReference type="EMBL" id="CP025704">
    <property type="protein sequence ID" value="AUN97707.1"/>
    <property type="molecule type" value="Genomic_DNA"/>
</dbReference>
<dbReference type="SUPFAM" id="SSF54928">
    <property type="entry name" value="RNA-binding domain, RBD"/>
    <property type="match status" value="1"/>
</dbReference>
<dbReference type="InterPro" id="IPR003954">
    <property type="entry name" value="RRM_euk-type"/>
</dbReference>
<dbReference type="Gene3D" id="3.30.70.330">
    <property type="match status" value="1"/>
</dbReference>
<dbReference type="PANTHER" id="PTHR48027">
    <property type="entry name" value="HETEROGENEOUS NUCLEAR RIBONUCLEOPROTEIN 87F-RELATED"/>
    <property type="match status" value="1"/>
</dbReference>
<keyword evidence="1" id="KW-0694">RNA-binding</keyword>
<dbReference type="InterPro" id="IPR000504">
    <property type="entry name" value="RRM_dom"/>
</dbReference>
<accession>A0A2K9NQC3</accession>
<protein>
    <submittedName>
        <fullName evidence="2">RNA-binding protein</fullName>
    </submittedName>
</protein>
<dbReference type="KEGG" id="bsto:C0V70_06195"/>
<dbReference type="InterPro" id="IPR052462">
    <property type="entry name" value="SLIRP/GR-RBP-like"/>
</dbReference>
<dbReference type="OrthoDB" id="5295146at2"/>
<gene>
    <name evidence="2" type="ORF">C0V70_06195</name>
</gene>
<dbReference type="GO" id="GO:0003723">
    <property type="term" value="F:RNA binding"/>
    <property type="evidence" value="ECO:0007669"/>
    <property type="project" value="UniProtKB-KW"/>
</dbReference>
<keyword evidence="3" id="KW-1185">Reference proteome</keyword>
<dbReference type="SMART" id="SM00360">
    <property type="entry name" value="RRM"/>
    <property type="match status" value="1"/>
</dbReference>
<dbReference type="InterPro" id="IPR048289">
    <property type="entry name" value="RRM2_NsCP33-like"/>
</dbReference>
<name>A0A2K9NQC3_BACTC</name>
<dbReference type="InterPro" id="IPR035979">
    <property type="entry name" value="RBD_domain_sf"/>
</dbReference>
<reference evidence="2 3" key="1">
    <citation type="submission" date="2018-01" db="EMBL/GenBank/DDBJ databases">
        <title>Complete genome sequence of Bacteriovorax stolpii DSM12778.</title>
        <authorList>
            <person name="Tang B."/>
            <person name="Chang J."/>
        </authorList>
    </citation>
    <scope>NUCLEOTIDE SEQUENCE [LARGE SCALE GENOMIC DNA]</scope>
    <source>
        <strain evidence="2 3">DSM 12778</strain>
    </source>
</reference>
<dbReference type="AlphaFoldDB" id="A0A2K9NQC3"/>
<dbReference type="PROSITE" id="PS50102">
    <property type="entry name" value="RRM"/>
    <property type="match status" value="1"/>
</dbReference>
<dbReference type="Proteomes" id="UP000235584">
    <property type="component" value="Chromosome"/>
</dbReference>
<dbReference type="Pfam" id="PF00076">
    <property type="entry name" value="RRM_1"/>
    <property type="match status" value="1"/>
</dbReference>
<dbReference type="SMART" id="SM00361">
    <property type="entry name" value="RRM_1"/>
    <property type="match status" value="1"/>
</dbReference>
<dbReference type="CDD" id="cd21608">
    <property type="entry name" value="RRM2_NsCP33_like"/>
    <property type="match status" value="1"/>
</dbReference>
<evidence type="ECO:0000313" key="3">
    <source>
        <dbReference type="Proteomes" id="UP000235584"/>
    </source>
</evidence>
<organism evidence="2 3">
    <name type="scientific">Bacteriovorax stolpii</name>
    <name type="common">Bdellovibrio stolpii</name>
    <dbReference type="NCBI Taxonomy" id="960"/>
    <lineage>
        <taxon>Bacteria</taxon>
        <taxon>Pseudomonadati</taxon>
        <taxon>Bdellovibrionota</taxon>
        <taxon>Bacteriovoracia</taxon>
        <taxon>Bacteriovoracales</taxon>
        <taxon>Bacteriovoracaceae</taxon>
        <taxon>Bacteriovorax</taxon>
    </lineage>
</organism>
<sequence>MTKKLFVGNLNFSTTSDNLINAFSDFGNVQEVKVIIDNMTNRSRGFAFINMETESEAQRAISHLNGSELDGRSIVVSVAKELAPRTASFSKKW</sequence>
<proteinExistence type="predicted"/>
<evidence type="ECO:0000256" key="1">
    <source>
        <dbReference type="ARBA" id="ARBA00022884"/>
    </source>
</evidence>